<dbReference type="CDD" id="cd02440">
    <property type="entry name" value="AdoMet_MTases"/>
    <property type="match status" value="1"/>
</dbReference>
<dbReference type="SUPFAM" id="SSF53335">
    <property type="entry name" value="S-adenosyl-L-methionine-dependent methyltransferases"/>
    <property type="match status" value="1"/>
</dbReference>
<organism evidence="2 3">
    <name type="scientific">Candidatus Uhrbacteria bacterium RIFCSPLOWO2_02_FULL_51_9</name>
    <dbReference type="NCBI Taxonomy" id="1802410"/>
    <lineage>
        <taxon>Bacteria</taxon>
        <taxon>Candidatus Uhriibacteriota</taxon>
    </lineage>
</organism>
<accession>A0A1F7VCX7</accession>
<dbReference type="Gene3D" id="3.40.50.150">
    <property type="entry name" value="Vaccinia Virus protein VP39"/>
    <property type="match status" value="1"/>
</dbReference>
<proteinExistence type="predicted"/>
<dbReference type="GO" id="GO:0008757">
    <property type="term" value="F:S-adenosylmethionine-dependent methyltransferase activity"/>
    <property type="evidence" value="ECO:0007669"/>
    <property type="project" value="InterPro"/>
</dbReference>
<gene>
    <name evidence="2" type="ORF">A3H75_03395</name>
</gene>
<comment type="caution">
    <text evidence="2">The sequence shown here is derived from an EMBL/GenBank/DDBJ whole genome shotgun (WGS) entry which is preliminary data.</text>
</comment>
<evidence type="ECO:0000313" key="2">
    <source>
        <dbReference type="EMBL" id="OGL88359.1"/>
    </source>
</evidence>
<dbReference type="AlphaFoldDB" id="A0A1F7VCX7"/>
<dbReference type="Proteomes" id="UP000176678">
    <property type="component" value="Unassembled WGS sequence"/>
</dbReference>
<dbReference type="Pfam" id="PF08241">
    <property type="entry name" value="Methyltransf_11"/>
    <property type="match status" value="1"/>
</dbReference>
<protein>
    <recommendedName>
        <fullName evidence="1">Methyltransferase type 11 domain-containing protein</fullName>
    </recommendedName>
</protein>
<evidence type="ECO:0000259" key="1">
    <source>
        <dbReference type="Pfam" id="PF08241"/>
    </source>
</evidence>
<sequence length="181" mass="19246">MMQTASLLSPELLCAHVGIAPGMRVADIGCGSHGWLVHHAAHLVGEEGQVYAVDVRPEVLPIIARAGVMREPPTPIETIWSDIEHYGGTGIPAFSLDRIFLVNVVSELSDIPSALRECDRLLAPEGKILVVDWGHSTHPLAPALPVPPEIIARAAQEVSSLAVGGMVSCGNHHYGIILSHT</sequence>
<dbReference type="InterPro" id="IPR013216">
    <property type="entry name" value="Methyltransf_11"/>
</dbReference>
<feature type="domain" description="Methyltransferase type 11" evidence="1">
    <location>
        <begin position="27"/>
        <end position="129"/>
    </location>
</feature>
<dbReference type="EMBL" id="MGES01000051">
    <property type="protein sequence ID" value="OGL88359.1"/>
    <property type="molecule type" value="Genomic_DNA"/>
</dbReference>
<dbReference type="STRING" id="1802410.A3H75_03395"/>
<evidence type="ECO:0000313" key="3">
    <source>
        <dbReference type="Proteomes" id="UP000176678"/>
    </source>
</evidence>
<name>A0A1F7VCX7_9BACT</name>
<reference evidence="2 3" key="1">
    <citation type="journal article" date="2016" name="Nat. Commun.">
        <title>Thousands of microbial genomes shed light on interconnected biogeochemical processes in an aquifer system.</title>
        <authorList>
            <person name="Anantharaman K."/>
            <person name="Brown C.T."/>
            <person name="Hug L.A."/>
            <person name="Sharon I."/>
            <person name="Castelle C.J."/>
            <person name="Probst A.J."/>
            <person name="Thomas B.C."/>
            <person name="Singh A."/>
            <person name="Wilkins M.J."/>
            <person name="Karaoz U."/>
            <person name="Brodie E.L."/>
            <person name="Williams K.H."/>
            <person name="Hubbard S.S."/>
            <person name="Banfield J.F."/>
        </authorList>
    </citation>
    <scope>NUCLEOTIDE SEQUENCE [LARGE SCALE GENOMIC DNA]</scope>
</reference>
<dbReference type="InterPro" id="IPR029063">
    <property type="entry name" value="SAM-dependent_MTases_sf"/>
</dbReference>